<gene>
    <name evidence="4" type="ORF">J5W02_09080</name>
</gene>
<dbReference type="PROSITE" id="PS51000">
    <property type="entry name" value="HTH_DEOR_2"/>
    <property type="match status" value="1"/>
</dbReference>
<keyword evidence="1" id="KW-0805">Transcription regulation</keyword>
<evidence type="ECO:0000313" key="5">
    <source>
        <dbReference type="Proteomes" id="UP000719942"/>
    </source>
</evidence>
<keyword evidence="2" id="KW-0804">Transcription</keyword>
<reference evidence="4 5" key="1">
    <citation type="submission" date="2021-03" db="EMBL/GenBank/DDBJ databases">
        <title>Caproiciproducens sp. nov. isolated from feces of cow.</title>
        <authorList>
            <person name="Choi J.-Y."/>
        </authorList>
    </citation>
    <scope>NUCLEOTIDE SEQUENCE [LARGE SCALE GENOMIC DNA]</scope>
    <source>
        <strain evidence="4 5">AGMB10547</strain>
    </source>
</reference>
<dbReference type="InterPro" id="IPR036390">
    <property type="entry name" value="WH_DNA-bd_sf"/>
</dbReference>
<dbReference type="SMART" id="SM01134">
    <property type="entry name" value="DeoRC"/>
    <property type="match status" value="1"/>
</dbReference>
<dbReference type="PANTHER" id="PTHR30363:SF46">
    <property type="entry name" value="LYSR FAMILY TRANSCRIPTIONAL REGULATOR"/>
    <property type="match status" value="1"/>
</dbReference>
<dbReference type="InterPro" id="IPR014036">
    <property type="entry name" value="DeoR-like_C"/>
</dbReference>
<dbReference type="InterPro" id="IPR001034">
    <property type="entry name" value="DeoR_HTH"/>
</dbReference>
<dbReference type="SMART" id="SM00420">
    <property type="entry name" value="HTH_DEOR"/>
    <property type="match status" value="1"/>
</dbReference>
<dbReference type="SUPFAM" id="SSF46785">
    <property type="entry name" value="Winged helix' DNA-binding domain"/>
    <property type="match status" value="1"/>
</dbReference>
<dbReference type="Proteomes" id="UP000719942">
    <property type="component" value="Unassembled WGS sequence"/>
</dbReference>
<dbReference type="Pfam" id="PF00455">
    <property type="entry name" value="DeoRC"/>
    <property type="match status" value="1"/>
</dbReference>
<sequence length="253" mass="28163">MGRMKQRREQIVELVNSEGAVSFAKLKTTFPEVSEMTLRNDLKFLDQTRQIVRVYGGAKSVEVVIGTDDLFYKRNTRNIERKRQITEKAIKLLHPGTSVFLDSGTTTTELARVFPDESYLIFTGGISCALELAHLTQSQIHILGGQMNRFSLSVNGISSVKAIENVNFNIAFLGVTGYSQETGFNCGVEDENELKKAIIRKSEKVVALMDSEKVGIVNTFTFATLKDIDVVISDDDLDPDTKKVFQSNGIEVL</sequence>
<dbReference type="SUPFAM" id="SSF100950">
    <property type="entry name" value="NagB/RpiA/CoA transferase-like"/>
    <property type="match status" value="1"/>
</dbReference>
<evidence type="ECO:0000313" key="4">
    <source>
        <dbReference type="EMBL" id="MBW7572966.1"/>
    </source>
</evidence>
<proteinExistence type="predicted"/>
<dbReference type="EMBL" id="JAGFNZ010000003">
    <property type="protein sequence ID" value="MBW7572966.1"/>
    <property type="molecule type" value="Genomic_DNA"/>
</dbReference>
<feature type="domain" description="HTH deoR-type" evidence="3">
    <location>
        <begin position="4"/>
        <end position="60"/>
    </location>
</feature>
<dbReference type="Pfam" id="PF08220">
    <property type="entry name" value="HTH_DeoR"/>
    <property type="match status" value="1"/>
</dbReference>
<comment type="caution">
    <text evidence="4">The sequence shown here is derived from an EMBL/GenBank/DDBJ whole genome shotgun (WGS) entry which is preliminary data.</text>
</comment>
<name>A0ABS7DNT1_9FIRM</name>
<dbReference type="InterPro" id="IPR037171">
    <property type="entry name" value="NagB/RpiA_transferase-like"/>
</dbReference>
<evidence type="ECO:0000256" key="1">
    <source>
        <dbReference type="ARBA" id="ARBA00023015"/>
    </source>
</evidence>
<evidence type="ECO:0000259" key="3">
    <source>
        <dbReference type="PROSITE" id="PS51000"/>
    </source>
</evidence>
<protein>
    <submittedName>
        <fullName evidence="4">DeoR/GlpR transcriptional regulator</fullName>
    </submittedName>
</protein>
<accession>A0ABS7DNT1</accession>
<organism evidence="4 5">
    <name type="scientific">Caproiciproducens faecalis</name>
    <dbReference type="NCBI Taxonomy" id="2820301"/>
    <lineage>
        <taxon>Bacteria</taxon>
        <taxon>Bacillati</taxon>
        <taxon>Bacillota</taxon>
        <taxon>Clostridia</taxon>
        <taxon>Eubacteriales</taxon>
        <taxon>Acutalibacteraceae</taxon>
        <taxon>Caproiciproducens</taxon>
    </lineage>
</organism>
<dbReference type="PANTHER" id="PTHR30363">
    <property type="entry name" value="HTH-TYPE TRANSCRIPTIONAL REGULATOR SRLR-RELATED"/>
    <property type="match status" value="1"/>
</dbReference>
<keyword evidence="5" id="KW-1185">Reference proteome</keyword>
<evidence type="ECO:0000256" key="2">
    <source>
        <dbReference type="ARBA" id="ARBA00023163"/>
    </source>
</evidence>
<dbReference type="Gene3D" id="3.40.50.1360">
    <property type="match status" value="1"/>
</dbReference>
<dbReference type="InterPro" id="IPR050313">
    <property type="entry name" value="Carb_Metab_HTH_regulators"/>
</dbReference>